<sequence length="103" mass="12074">MRPLIENDYPHLLRIYRNTVNMKYIPVNRHLQEDDQLIEIWRKNTLKQGAIYGINAISLKTGILVGEIGLYNIPDTNNTAEIGIILDSKYWEKGLRPKHLFNR</sequence>
<evidence type="ECO:0000313" key="2">
    <source>
        <dbReference type="Proteomes" id="UP000826212"/>
    </source>
</evidence>
<organism evidence="1 2">
    <name type="scientific">Halosquirtibacter laminarini</name>
    <dbReference type="NCBI Taxonomy" id="3374600"/>
    <lineage>
        <taxon>Bacteria</taxon>
        <taxon>Pseudomonadati</taxon>
        <taxon>Bacteroidota</taxon>
        <taxon>Bacteroidia</taxon>
        <taxon>Marinilabiliales</taxon>
        <taxon>Prolixibacteraceae</taxon>
        <taxon>Halosquirtibacter</taxon>
    </lineage>
</organism>
<dbReference type="EMBL" id="CP081303">
    <property type="protein sequence ID" value="QZE15976.1"/>
    <property type="molecule type" value="Genomic_DNA"/>
</dbReference>
<protein>
    <submittedName>
        <fullName evidence="1">GNAT family N-acetyltransferase</fullName>
    </submittedName>
</protein>
<gene>
    <name evidence="1" type="ORF">K4L44_08100</name>
</gene>
<reference evidence="1" key="1">
    <citation type="submission" date="2021-08" db="EMBL/GenBank/DDBJ databases">
        <title>Novel anaerobic bacterium isolated from sea squirt in East Sea, Republic of Korea.</title>
        <authorList>
            <person name="Nguyen T.H."/>
            <person name="Li Z."/>
            <person name="Lee Y.-J."/>
            <person name="Ko J."/>
            <person name="Kim S.-G."/>
        </authorList>
    </citation>
    <scope>NUCLEOTIDE SEQUENCE</scope>
    <source>
        <strain evidence="1">KCTC 25031</strain>
    </source>
</reference>
<evidence type="ECO:0000313" key="1">
    <source>
        <dbReference type="EMBL" id="QZE15976.1"/>
    </source>
</evidence>
<keyword evidence="2" id="KW-1185">Reference proteome</keyword>
<accession>A0AC61NMX0</accession>
<name>A0AC61NMX0_9BACT</name>
<dbReference type="Proteomes" id="UP000826212">
    <property type="component" value="Chromosome"/>
</dbReference>
<proteinExistence type="predicted"/>